<keyword evidence="2" id="KW-1185">Reference proteome</keyword>
<dbReference type="Proteomes" id="UP001165136">
    <property type="component" value="Unassembled WGS sequence"/>
</dbReference>
<protein>
    <submittedName>
        <fullName evidence="1">Uncharacterized protein</fullName>
    </submittedName>
</protein>
<comment type="caution">
    <text evidence="1">The sequence shown here is derived from an EMBL/GenBank/DDBJ whole genome shotgun (WGS) entry which is preliminary data.</text>
</comment>
<name>A0A9W6R208_9PSEU</name>
<dbReference type="EMBL" id="BSTI01000009">
    <property type="protein sequence ID" value="GLY67848.1"/>
    <property type="molecule type" value="Genomic_DNA"/>
</dbReference>
<evidence type="ECO:0000313" key="1">
    <source>
        <dbReference type="EMBL" id="GLY67848.1"/>
    </source>
</evidence>
<accession>A0A9W6R208</accession>
<organism evidence="1 2">
    <name type="scientific">Amycolatopsis taiwanensis</name>
    <dbReference type="NCBI Taxonomy" id="342230"/>
    <lineage>
        <taxon>Bacteria</taxon>
        <taxon>Bacillati</taxon>
        <taxon>Actinomycetota</taxon>
        <taxon>Actinomycetes</taxon>
        <taxon>Pseudonocardiales</taxon>
        <taxon>Pseudonocardiaceae</taxon>
        <taxon>Amycolatopsis</taxon>
    </lineage>
</organism>
<sequence>MIVVPGEVAQQPAMFLVVDERQDRRHQAVRCRRDQISGPMIGQKLMNRFVIGREVSRNLHEIILIRCRGSIHDTSNAGTVF</sequence>
<reference evidence="1" key="1">
    <citation type="submission" date="2023-03" db="EMBL/GenBank/DDBJ databases">
        <title>Amycolatopsis taiwanensis NBRC 103393.</title>
        <authorList>
            <person name="Ichikawa N."/>
            <person name="Sato H."/>
            <person name="Tonouchi N."/>
        </authorList>
    </citation>
    <scope>NUCLEOTIDE SEQUENCE</scope>
    <source>
        <strain evidence="1">NBRC 103393</strain>
    </source>
</reference>
<gene>
    <name evidence="1" type="ORF">Atai01_44670</name>
</gene>
<proteinExistence type="predicted"/>
<evidence type="ECO:0000313" key="2">
    <source>
        <dbReference type="Proteomes" id="UP001165136"/>
    </source>
</evidence>
<dbReference type="AlphaFoldDB" id="A0A9W6R208"/>